<evidence type="ECO:0000256" key="1">
    <source>
        <dbReference type="SAM" id="MobiDB-lite"/>
    </source>
</evidence>
<dbReference type="AlphaFoldDB" id="A0AAN6WH15"/>
<sequence length="835" mass="95836">MISRPGFRHNVIANSMLASSFETSRLVSQPLVRGASYIPGPLESQWRLGRRRMGFSLQCPPTPPPWAFIAPLDLSKWRWDPPKSLINLIAPDLTHAPGTSLSFLAGSIKDSLGLGVSSAQHADDDLASAQLAEIEPSAAPVSSDQISLFLEDVQLFRTIAAAVDENTIMSLIEKISNKLYWHVFLGDLPPEDLPEVVEDLYKALDSRLLAMTAMSGMESSEKAYDRQLLLITSTIIHALSTSRVYPKYRLSSQFWYALGERFRMLPAGDAVCDLFAPFVSLVLHLANTKIGSGEILFKTQIMRLLRKQFAFWVTVSPRIEAAQNQNAQEDALDWLRPKTAQMRQAWALGRGLSVLLNHTSKEYRYRLLEEINNMVKRILTQSPSVVEKCELRYTWLATLAHLHRVEEVELIKTAYLLTAEEPTLPPLTGAEIGWLLLAQWRSREFIGSDRLWGVYNYYREERRRFPDESAALTSFLKAVYEHNIIYTSPDSAVVTYDVSEVPSAEREEWEKTQVALFNAEATTVWRLLGALGRVGDVLVSLEAYTGPQNRGSVGKHFLEILAESSRDHHETKIDIAELFNFELRRPDVDEFSPCVFEPVAHKIILDKKLPPDTIWRCLGLYSWIGDMLGFRGGYAQDRSHRSPHLYKVIRHRIIRRAATWFAMRPDLSYSQRYRHVYLCILLLKRRGKDFPIPPSALKALYTVAVEDLKAGRWGRTRLLLHFCRLVGEVQGPDAERECRLAFSLWRRRLVRLQKLQEIQRHHRQLEDIQELETAVNRTERRLMEKHCGISVIDTDAQETEEEDRWVIENQEVGKDWEPWPRDLDQPWKPRKPLRG</sequence>
<dbReference type="Proteomes" id="UP001302321">
    <property type="component" value="Unassembled WGS sequence"/>
</dbReference>
<name>A0AAN6WH15_9PEZI</name>
<organism evidence="2 3">
    <name type="scientific">Triangularia setosa</name>
    <dbReference type="NCBI Taxonomy" id="2587417"/>
    <lineage>
        <taxon>Eukaryota</taxon>
        <taxon>Fungi</taxon>
        <taxon>Dikarya</taxon>
        <taxon>Ascomycota</taxon>
        <taxon>Pezizomycotina</taxon>
        <taxon>Sordariomycetes</taxon>
        <taxon>Sordariomycetidae</taxon>
        <taxon>Sordariales</taxon>
        <taxon>Podosporaceae</taxon>
        <taxon>Triangularia</taxon>
    </lineage>
</organism>
<accession>A0AAN6WH15</accession>
<reference evidence="2" key="1">
    <citation type="journal article" date="2023" name="Mol. Phylogenet. Evol.">
        <title>Genome-scale phylogeny and comparative genomics of the fungal order Sordariales.</title>
        <authorList>
            <person name="Hensen N."/>
            <person name="Bonometti L."/>
            <person name="Westerberg I."/>
            <person name="Brannstrom I.O."/>
            <person name="Guillou S."/>
            <person name="Cros-Aarteil S."/>
            <person name="Calhoun S."/>
            <person name="Haridas S."/>
            <person name="Kuo A."/>
            <person name="Mondo S."/>
            <person name="Pangilinan J."/>
            <person name="Riley R."/>
            <person name="LaButti K."/>
            <person name="Andreopoulos B."/>
            <person name="Lipzen A."/>
            <person name="Chen C."/>
            <person name="Yan M."/>
            <person name="Daum C."/>
            <person name="Ng V."/>
            <person name="Clum A."/>
            <person name="Steindorff A."/>
            <person name="Ohm R.A."/>
            <person name="Martin F."/>
            <person name="Silar P."/>
            <person name="Natvig D.O."/>
            <person name="Lalanne C."/>
            <person name="Gautier V."/>
            <person name="Ament-Velasquez S.L."/>
            <person name="Kruys A."/>
            <person name="Hutchinson M.I."/>
            <person name="Powell A.J."/>
            <person name="Barry K."/>
            <person name="Miller A.N."/>
            <person name="Grigoriev I.V."/>
            <person name="Debuchy R."/>
            <person name="Gladieux P."/>
            <person name="Hiltunen Thoren M."/>
            <person name="Johannesson H."/>
        </authorList>
    </citation>
    <scope>NUCLEOTIDE SEQUENCE</scope>
    <source>
        <strain evidence="2">CBS 892.96</strain>
    </source>
</reference>
<keyword evidence="3" id="KW-1185">Reference proteome</keyword>
<evidence type="ECO:0000313" key="3">
    <source>
        <dbReference type="Proteomes" id="UP001302321"/>
    </source>
</evidence>
<protein>
    <submittedName>
        <fullName evidence="2">Uncharacterized protein</fullName>
    </submittedName>
</protein>
<comment type="caution">
    <text evidence="2">The sequence shown here is derived from an EMBL/GenBank/DDBJ whole genome shotgun (WGS) entry which is preliminary data.</text>
</comment>
<feature type="region of interest" description="Disordered" evidence="1">
    <location>
        <begin position="816"/>
        <end position="835"/>
    </location>
</feature>
<proteinExistence type="predicted"/>
<dbReference type="EMBL" id="MU866085">
    <property type="protein sequence ID" value="KAK4181604.1"/>
    <property type="molecule type" value="Genomic_DNA"/>
</dbReference>
<gene>
    <name evidence="2" type="ORF">QBC36DRAFT_66199</name>
</gene>
<reference evidence="2" key="2">
    <citation type="submission" date="2023-05" db="EMBL/GenBank/DDBJ databases">
        <authorList>
            <consortium name="Lawrence Berkeley National Laboratory"/>
            <person name="Steindorff A."/>
            <person name="Hensen N."/>
            <person name="Bonometti L."/>
            <person name="Westerberg I."/>
            <person name="Brannstrom I.O."/>
            <person name="Guillou S."/>
            <person name="Cros-Aarteil S."/>
            <person name="Calhoun S."/>
            <person name="Haridas S."/>
            <person name="Kuo A."/>
            <person name="Mondo S."/>
            <person name="Pangilinan J."/>
            <person name="Riley R."/>
            <person name="Labutti K."/>
            <person name="Andreopoulos B."/>
            <person name="Lipzen A."/>
            <person name="Chen C."/>
            <person name="Yanf M."/>
            <person name="Daum C."/>
            <person name="Ng V."/>
            <person name="Clum A."/>
            <person name="Ohm R."/>
            <person name="Martin F."/>
            <person name="Silar P."/>
            <person name="Natvig D."/>
            <person name="Lalanne C."/>
            <person name="Gautier V."/>
            <person name="Ament-Velasquez S.L."/>
            <person name="Kruys A."/>
            <person name="Hutchinson M.I."/>
            <person name="Powell A.J."/>
            <person name="Barry K."/>
            <person name="Miller A.N."/>
            <person name="Grigoriev I.V."/>
            <person name="Debuchy R."/>
            <person name="Gladieux P."/>
            <person name="Thoren M.H."/>
            <person name="Johannesson H."/>
        </authorList>
    </citation>
    <scope>NUCLEOTIDE SEQUENCE</scope>
    <source>
        <strain evidence="2">CBS 892.96</strain>
    </source>
</reference>
<evidence type="ECO:0000313" key="2">
    <source>
        <dbReference type="EMBL" id="KAK4181604.1"/>
    </source>
</evidence>
<feature type="compositionally biased region" description="Basic and acidic residues" evidence="1">
    <location>
        <begin position="816"/>
        <end position="827"/>
    </location>
</feature>